<evidence type="ECO:0000259" key="6">
    <source>
        <dbReference type="Pfam" id="PF00135"/>
    </source>
</evidence>
<dbReference type="STRING" id="34508.A0A4U5NH58"/>
<evidence type="ECO:0000256" key="4">
    <source>
        <dbReference type="RuleBase" id="RU361235"/>
    </source>
</evidence>
<feature type="signal peptide" evidence="5">
    <location>
        <begin position="1"/>
        <end position="15"/>
    </location>
</feature>
<evidence type="ECO:0000256" key="5">
    <source>
        <dbReference type="SAM" id="SignalP"/>
    </source>
</evidence>
<comment type="caution">
    <text evidence="7">The sequence shown here is derived from an EMBL/GenBank/DDBJ whole genome shotgun (WGS) entry which is preliminary data.</text>
</comment>
<dbReference type="OrthoDB" id="5854651at2759"/>
<proteinExistence type="inferred from homology"/>
<reference evidence="7 8" key="1">
    <citation type="journal article" date="2015" name="Genome Biol.">
        <title>Comparative genomics of Steinernema reveals deeply conserved gene regulatory networks.</title>
        <authorList>
            <person name="Dillman A.R."/>
            <person name="Macchietto M."/>
            <person name="Porter C.F."/>
            <person name="Rogers A."/>
            <person name="Williams B."/>
            <person name="Antoshechkin I."/>
            <person name="Lee M.M."/>
            <person name="Goodwin Z."/>
            <person name="Lu X."/>
            <person name="Lewis E.E."/>
            <person name="Goodrich-Blair H."/>
            <person name="Stock S.P."/>
            <person name="Adams B.J."/>
            <person name="Sternberg P.W."/>
            <person name="Mortazavi A."/>
        </authorList>
    </citation>
    <scope>NUCLEOTIDE SEQUENCE [LARGE SCALE GENOMIC DNA]</scope>
    <source>
        <strain evidence="7 8">ALL</strain>
    </source>
</reference>
<dbReference type="InterPro" id="IPR002018">
    <property type="entry name" value="CarbesteraseB"/>
</dbReference>
<evidence type="ECO:0000256" key="3">
    <source>
        <dbReference type="ARBA" id="ARBA00022801"/>
    </source>
</evidence>
<feature type="chain" id="PRO_5020895183" description="Carboxylic ester hydrolase" evidence="5">
    <location>
        <begin position="16"/>
        <end position="577"/>
    </location>
</feature>
<dbReference type="EC" id="3.1.1.-" evidence="4"/>
<keyword evidence="2" id="KW-0719">Serine esterase</keyword>
<dbReference type="EMBL" id="AZBU02000004">
    <property type="protein sequence ID" value="TKR81961.1"/>
    <property type="molecule type" value="Genomic_DNA"/>
</dbReference>
<dbReference type="Gene3D" id="3.40.50.1820">
    <property type="entry name" value="alpha/beta hydrolase"/>
    <property type="match status" value="1"/>
</dbReference>
<reference evidence="7 8" key="2">
    <citation type="journal article" date="2019" name="G3 (Bethesda)">
        <title>Hybrid Assembly of the Genome of the Entomopathogenic Nematode Steinernema carpocapsae Identifies the X-Chromosome.</title>
        <authorList>
            <person name="Serra L."/>
            <person name="Macchietto M."/>
            <person name="Macias-Munoz A."/>
            <person name="McGill C.J."/>
            <person name="Rodriguez I.M."/>
            <person name="Rodriguez B."/>
            <person name="Murad R."/>
            <person name="Mortazavi A."/>
        </authorList>
    </citation>
    <scope>NUCLEOTIDE SEQUENCE [LARGE SCALE GENOMIC DNA]</scope>
    <source>
        <strain evidence="7 8">ALL</strain>
    </source>
</reference>
<keyword evidence="5" id="KW-0732">Signal</keyword>
<name>A0A4U5NH58_STECR</name>
<gene>
    <name evidence="7" type="ORF">L596_015750</name>
</gene>
<keyword evidence="8" id="KW-1185">Reference proteome</keyword>
<dbReference type="GO" id="GO:0052689">
    <property type="term" value="F:carboxylic ester hydrolase activity"/>
    <property type="evidence" value="ECO:0007669"/>
    <property type="project" value="UniProtKB-KW"/>
</dbReference>
<dbReference type="PANTHER" id="PTHR44590:SF3">
    <property type="entry name" value="CARBOXYLESTERASE TYPE B DOMAIN-CONTAINING PROTEIN"/>
    <property type="match status" value="1"/>
</dbReference>
<dbReference type="InterPro" id="IPR029058">
    <property type="entry name" value="AB_hydrolase_fold"/>
</dbReference>
<dbReference type="Proteomes" id="UP000298663">
    <property type="component" value="Unassembled WGS sequence"/>
</dbReference>
<evidence type="ECO:0000313" key="7">
    <source>
        <dbReference type="EMBL" id="TKR81961.1"/>
    </source>
</evidence>
<keyword evidence="3 4" id="KW-0378">Hydrolase</keyword>
<dbReference type="AlphaFoldDB" id="A0A4U5NH58"/>
<organism evidence="7 8">
    <name type="scientific">Steinernema carpocapsae</name>
    <name type="common">Entomopathogenic nematode</name>
    <dbReference type="NCBI Taxonomy" id="34508"/>
    <lineage>
        <taxon>Eukaryota</taxon>
        <taxon>Metazoa</taxon>
        <taxon>Ecdysozoa</taxon>
        <taxon>Nematoda</taxon>
        <taxon>Chromadorea</taxon>
        <taxon>Rhabditida</taxon>
        <taxon>Tylenchina</taxon>
        <taxon>Panagrolaimomorpha</taxon>
        <taxon>Strongyloidoidea</taxon>
        <taxon>Steinernematidae</taxon>
        <taxon>Steinernema</taxon>
    </lineage>
</organism>
<sequence length="577" mass="64090">MLVLLVVCLAVGVLADSPRVETAFGPVEGFEYKLKDGRNVNVFLGIPYAKPPLGELRLEKPQKAEKWTEVKQAKNFSPACHAHHFGTAQQLEPPGTHFHEDCLFMNVIAPAEKSSDPNGYPVLVFIYGGGFEVGSANSYGFKNISENFVSQGVVFVTFNYRLALLGFFSTGDNVAPGNIGLWDQTLALQFIKDTISRFGGDSNRVTLSGESAGAASVSALSYSPHSNHLFKQVIIMSGSLHSPWVTHPGVVSESLKVAEILGCKEGSAEIKRCLKTKTIEQIYSAIYENGPAREGIFGIKFNPRMDGDFLPGDLPTMLRNSPMIPTITGITDAEGASLVIDESFKTMALAAVPRANWSTFLAEDMKKYIRKNVVGENHGEAGEFLVKLLEEFYVERPKENGIEMTARDYLNRLSQLIGDLWSNTAPYQEAQAKAIHGSPVYLYIENYHNPTIAETLQLPVRGAFHGNEILYLFGSSYEAALGFNENDWEFQKDLLEGFISFTKTGKPTVRGKPWEAITENQPDRFMSFTPNSEMKTGYMKESNEFWLNEICKKVDAEVIKKRLLPCPNRIMIHHTEL</sequence>
<dbReference type="InterPro" id="IPR019826">
    <property type="entry name" value="Carboxylesterase_B_AS"/>
</dbReference>
<evidence type="ECO:0000256" key="1">
    <source>
        <dbReference type="ARBA" id="ARBA00005964"/>
    </source>
</evidence>
<comment type="similarity">
    <text evidence="1 4">Belongs to the type-B carboxylesterase/lipase family.</text>
</comment>
<evidence type="ECO:0000256" key="2">
    <source>
        <dbReference type="ARBA" id="ARBA00022487"/>
    </source>
</evidence>
<dbReference type="PANTHER" id="PTHR44590">
    <property type="entry name" value="CARBOXYLIC ESTER HYDROLASE-RELATED"/>
    <property type="match status" value="1"/>
</dbReference>
<evidence type="ECO:0000313" key="8">
    <source>
        <dbReference type="Proteomes" id="UP000298663"/>
    </source>
</evidence>
<feature type="domain" description="Carboxylesterase type B" evidence="6">
    <location>
        <begin position="17"/>
        <end position="546"/>
    </location>
</feature>
<dbReference type="PROSITE" id="PS00122">
    <property type="entry name" value="CARBOXYLESTERASE_B_1"/>
    <property type="match status" value="1"/>
</dbReference>
<protein>
    <recommendedName>
        <fullName evidence="4">Carboxylic ester hydrolase</fullName>
        <ecNumber evidence="4">3.1.1.-</ecNumber>
    </recommendedName>
</protein>
<dbReference type="SUPFAM" id="SSF53474">
    <property type="entry name" value="alpha/beta-Hydrolases"/>
    <property type="match status" value="1"/>
</dbReference>
<dbReference type="Pfam" id="PF00135">
    <property type="entry name" value="COesterase"/>
    <property type="match status" value="1"/>
</dbReference>
<accession>A0A4U5NH58</accession>